<evidence type="ECO:0000256" key="1">
    <source>
        <dbReference type="ARBA" id="ARBA00006817"/>
    </source>
</evidence>
<protein>
    <submittedName>
        <fullName evidence="3">SRPBCC domain-containing protein</fullName>
    </submittedName>
</protein>
<name>A0A3A8NZB8_9BACT</name>
<feature type="domain" description="Activator of Hsp90 ATPase homologue 1/2-like C-terminal" evidence="2">
    <location>
        <begin position="22"/>
        <end position="163"/>
    </location>
</feature>
<organism evidence="3 4">
    <name type="scientific">Corallococcus llansteffanensis</name>
    <dbReference type="NCBI Taxonomy" id="2316731"/>
    <lineage>
        <taxon>Bacteria</taxon>
        <taxon>Pseudomonadati</taxon>
        <taxon>Myxococcota</taxon>
        <taxon>Myxococcia</taxon>
        <taxon>Myxococcales</taxon>
        <taxon>Cystobacterineae</taxon>
        <taxon>Myxococcaceae</taxon>
        <taxon>Corallococcus</taxon>
    </lineage>
</organism>
<sequence length="165" mass="18504">MTKNPQAATSQRSVTFERTYPASLEDVWELWTTKDGIESWWGPEGFTVTVHEMDLRPGGLLRYAMTATAPEQVAGMKQAGLPLSSEVQVTYTDVTPQRRLAYTHKVDFIHGVTPYDVSTVVELQPSGQGVRMSVTSDAMHNEEWTKRASMGMESQLGRLAKRLQR</sequence>
<evidence type="ECO:0000313" key="3">
    <source>
        <dbReference type="EMBL" id="RKH48879.1"/>
    </source>
</evidence>
<dbReference type="Gene3D" id="3.30.530.20">
    <property type="match status" value="1"/>
</dbReference>
<dbReference type="Proteomes" id="UP000272888">
    <property type="component" value="Unassembled WGS sequence"/>
</dbReference>
<proteinExistence type="inferred from homology"/>
<dbReference type="RefSeq" id="WP_120647107.1">
    <property type="nucleotide sequence ID" value="NZ_RAWB01000483.1"/>
</dbReference>
<comment type="caution">
    <text evidence="3">The sequence shown here is derived from an EMBL/GenBank/DDBJ whole genome shotgun (WGS) entry which is preliminary data.</text>
</comment>
<dbReference type="Pfam" id="PF08327">
    <property type="entry name" value="AHSA1"/>
    <property type="match status" value="1"/>
</dbReference>
<gene>
    <name evidence="3" type="ORF">D7V93_32660</name>
</gene>
<keyword evidence="4" id="KW-1185">Reference proteome</keyword>
<reference evidence="4" key="1">
    <citation type="submission" date="2018-09" db="EMBL/GenBank/DDBJ databases">
        <authorList>
            <person name="Livingstone P.G."/>
            <person name="Whitworth D.E."/>
        </authorList>
    </citation>
    <scope>NUCLEOTIDE SEQUENCE [LARGE SCALE GENOMIC DNA]</scope>
    <source>
        <strain evidence="4">CA051B</strain>
    </source>
</reference>
<evidence type="ECO:0000313" key="4">
    <source>
        <dbReference type="Proteomes" id="UP000272888"/>
    </source>
</evidence>
<comment type="similarity">
    <text evidence="1">Belongs to the AHA1 family.</text>
</comment>
<dbReference type="CDD" id="cd07814">
    <property type="entry name" value="SRPBCC_CalC_Aha1-like"/>
    <property type="match status" value="1"/>
</dbReference>
<accession>A0A3A8NZB8</accession>
<dbReference type="SUPFAM" id="SSF55961">
    <property type="entry name" value="Bet v1-like"/>
    <property type="match status" value="1"/>
</dbReference>
<dbReference type="AlphaFoldDB" id="A0A3A8NZB8"/>
<dbReference type="InterPro" id="IPR023393">
    <property type="entry name" value="START-like_dom_sf"/>
</dbReference>
<dbReference type="EMBL" id="RAWB01000483">
    <property type="protein sequence ID" value="RKH48879.1"/>
    <property type="molecule type" value="Genomic_DNA"/>
</dbReference>
<evidence type="ECO:0000259" key="2">
    <source>
        <dbReference type="Pfam" id="PF08327"/>
    </source>
</evidence>
<dbReference type="InterPro" id="IPR013538">
    <property type="entry name" value="ASHA1/2-like_C"/>
</dbReference>